<dbReference type="Proteomes" id="UP000567795">
    <property type="component" value="Unassembled WGS sequence"/>
</dbReference>
<comment type="caution">
    <text evidence="3">The sequence shown here is derived from an EMBL/GenBank/DDBJ whole genome shotgun (WGS) entry which is preliminary data.</text>
</comment>
<dbReference type="InterPro" id="IPR012495">
    <property type="entry name" value="TadE-like_dom"/>
</dbReference>
<organism evidence="3 4">
    <name type="scientific">Allostreptomyces psammosilenae</name>
    <dbReference type="NCBI Taxonomy" id="1892865"/>
    <lineage>
        <taxon>Bacteria</taxon>
        <taxon>Bacillati</taxon>
        <taxon>Actinomycetota</taxon>
        <taxon>Actinomycetes</taxon>
        <taxon>Kitasatosporales</taxon>
        <taxon>Streptomycetaceae</taxon>
        <taxon>Allostreptomyces</taxon>
    </lineage>
</organism>
<dbReference type="Pfam" id="PF07811">
    <property type="entry name" value="TadE"/>
    <property type="match status" value="1"/>
</dbReference>
<feature type="domain" description="TadE-like" evidence="2">
    <location>
        <begin position="15"/>
        <end position="57"/>
    </location>
</feature>
<evidence type="ECO:0000313" key="4">
    <source>
        <dbReference type="Proteomes" id="UP000567795"/>
    </source>
</evidence>
<evidence type="ECO:0000313" key="3">
    <source>
        <dbReference type="EMBL" id="NYI05619.1"/>
    </source>
</evidence>
<protein>
    <submittedName>
        <fullName evidence="3">Flp pilus assembly protein TadG</fullName>
    </submittedName>
</protein>
<proteinExistence type="predicted"/>
<dbReference type="NCBIfam" id="NF041390">
    <property type="entry name" value="TadE_Rv3655c"/>
    <property type="match status" value="1"/>
</dbReference>
<sequence>MAASERARGRRREAGYVTAETAVLLPVFILLTSGMLWLITAVAAQMRCVDAAALGARAAARGDGLERASAAAAAAAPRGAEVSVTEADGMVTVQVSAPAPGPEALARRTGITVRASATAPVEYAFGTPFSVAARLPTPPEAAS</sequence>
<reference evidence="3 4" key="1">
    <citation type="submission" date="2020-07" db="EMBL/GenBank/DDBJ databases">
        <title>Sequencing the genomes of 1000 actinobacteria strains.</title>
        <authorList>
            <person name="Klenk H.-P."/>
        </authorList>
    </citation>
    <scope>NUCLEOTIDE SEQUENCE [LARGE SCALE GENOMIC DNA]</scope>
    <source>
        <strain evidence="3 4">DSM 42178</strain>
    </source>
</reference>
<accession>A0A852ZTF5</accession>
<keyword evidence="1" id="KW-0472">Membrane</keyword>
<dbReference type="RefSeq" id="WP_179814326.1">
    <property type="nucleotide sequence ID" value="NZ_JACBZD010000001.1"/>
</dbReference>
<feature type="transmembrane region" description="Helical" evidence="1">
    <location>
        <begin position="21"/>
        <end position="39"/>
    </location>
</feature>
<gene>
    <name evidence="3" type="ORF">FHU37_002562</name>
</gene>
<keyword evidence="1" id="KW-1133">Transmembrane helix</keyword>
<evidence type="ECO:0000256" key="1">
    <source>
        <dbReference type="SAM" id="Phobius"/>
    </source>
</evidence>
<keyword evidence="4" id="KW-1185">Reference proteome</keyword>
<dbReference type="InterPro" id="IPR049790">
    <property type="entry name" value="Rv3655c/TadE"/>
</dbReference>
<keyword evidence="1" id="KW-0812">Transmembrane</keyword>
<name>A0A852ZTF5_9ACTN</name>
<dbReference type="AlphaFoldDB" id="A0A852ZTF5"/>
<evidence type="ECO:0000259" key="2">
    <source>
        <dbReference type="Pfam" id="PF07811"/>
    </source>
</evidence>
<dbReference type="EMBL" id="JACBZD010000001">
    <property type="protein sequence ID" value="NYI05619.1"/>
    <property type="molecule type" value="Genomic_DNA"/>
</dbReference>